<dbReference type="WBParaSite" id="JU765_v2.g1825.t1">
    <property type="protein sequence ID" value="JU765_v2.g1825.t1"/>
    <property type="gene ID" value="JU765_v2.g1825"/>
</dbReference>
<evidence type="ECO:0000313" key="2">
    <source>
        <dbReference type="WBParaSite" id="JU765_v2.g1825.t1"/>
    </source>
</evidence>
<dbReference type="Proteomes" id="UP000887576">
    <property type="component" value="Unplaced"/>
</dbReference>
<evidence type="ECO:0000313" key="1">
    <source>
        <dbReference type="Proteomes" id="UP000887576"/>
    </source>
</evidence>
<protein>
    <submittedName>
        <fullName evidence="2">Ovule protein</fullName>
    </submittedName>
</protein>
<organism evidence="1 2">
    <name type="scientific">Panagrolaimus sp. JU765</name>
    <dbReference type="NCBI Taxonomy" id="591449"/>
    <lineage>
        <taxon>Eukaryota</taxon>
        <taxon>Metazoa</taxon>
        <taxon>Ecdysozoa</taxon>
        <taxon>Nematoda</taxon>
        <taxon>Chromadorea</taxon>
        <taxon>Rhabditida</taxon>
        <taxon>Tylenchina</taxon>
        <taxon>Panagrolaimomorpha</taxon>
        <taxon>Panagrolaimoidea</taxon>
        <taxon>Panagrolaimidae</taxon>
        <taxon>Panagrolaimus</taxon>
    </lineage>
</organism>
<name>A0AC34QQI2_9BILA</name>
<accession>A0AC34QQI2</accession>
<sequence length="94" mass="11031">MKTNQEAKKRVLPLFAVSTSSLPMETTTKKADDFPAKFFILEFFIREKKYLQQFYKISSPGCCLKESFTKNCQQIQESTENQSMIKKIGKKRFF</sequence>
<proteinExistence type="predicted"/>
<reference evidence="2" key="1">
    <citation type="submission" date="2022-11" db="UniProtKB">
        <authorList>
            <consortium name="WormBaseParasite"/>
        </authorList>
    </citation>
    <scope>IDENTIFICATION</scope>
</reference>